<dbReference type="EMBL" id="CP001034">
    <property type="protein sequence ID" value="ACB85174.1"/>
    <property type="molecule type" value="Genomic_DNA"/>
</dbReference>
<feature type="chain" id="PRO_5002772395" evidence="1">
    <location>
        <begin position="20"/>
        <end position="281"/>
    </location>
</feature>
<dbReference type="Gene3D" id="3.60.15.10">
    <property type="entry name" value="Ribonuclease Z/Hydroxyacylglutathione hydrolase-like"/>
    <property type="match status" value="1"/>
</dbReference>
<dbReference type="Proteomes" id="UP000001683">
    <property type="component" value="Chromosome"/>
</dbReference>
<dbReference type="InterPro" id="IPR035681">
    <property type="entry name" value="ComA-like_MBL"/>
</dbReference>
<dbReference type="AlphaFoldDB" id="B2A4J7"/>
<dbReference type="InterPro" id="IPR001279">
    <property type="entry name" value="Metallo-B-lactamas"/>
</dbReference>
<dbReference type="InterPro" id="IPR036866">
    <property type="entry name" value="RibonucZ/Hydroxyglut_hydro"/>
</dbReference>
<organism evidence="3 4">
    <name type="scientific">Natranaerobius thermophilus (strain ATCC BAA-1301 / DSM 18059 / JW/NM-WN-LF)</name>
    <dbReference type="NCBI Taxonomy" id="457570"/>
    <lineage>
        <taxon>Bacteria</taxon>
        <taxon>Bacillati</taxon>
        <taxon>Bacillota</taxon>
        <taxon>Clostridia</taxon>
        <taxon>Natranaerobiales</taxon>
        <taxon>Natranaerobiaceae</taxon>
        <taxon>Natranaerobius</taxon>
    </lineage>
</organism>
<dbReference type="HOGENOM" id="CLU_010363_0_3_9"/>
<evidence type="ECO:0000256" key="1">
    <source>
        <dbReference type="SAM" id="SignalP"/>
    </source>
</evidence>
<feature type="signal peptide" evidence="1">
    <location>
        <begin position="1"/>
        <end position="19"/>
    </location>
</feature>
<dbReference type="InParanoid" id="B2A4J7"/>
<gene>
    <name evidence="3" type="ordered locus">Nther_1600</name>
</gene>
<dbReference type="CDD" id="cd07731">
    <property type="entry name" value="ComA-like_MBL-fold"/>
    <property type="match status" value="1"/>
</dbReference>
<dbReference type="STRING" id="457570.Nther_1600"/>
<keyword evidence="3" id="KW-0378">Hydrolase</keyword>
<reference evidence="3 4" key="1">
    <citation type="submission" date="2008-04" db="EMBL/GenBank/DDBJ databases">
        <title>Complete sequence of chromosome of Natranaerobius thermophilus JW/NM-WN-LF.</title>
        <authorList>
            <consortium name="US DOE Joint Genome Institute"/>
            <person name="Copeland A."/>
            <person name="Lucas S."/>
            <person name="Lapidus A."/>
            <person name="Glavina del Rio T."/>
            <person name="Dalin E."/>
            <person name="Tice H."/>
            <person name="Bruce D."/>
            <person name="Goodwin L."/>
            <person name="Pitluck S."/>
            <person name="Chertkov O."/>
            <person name="Brettin T."/>
            <person name="Detter J.C."/>
            <person name="Han C."/>
            <person name="Kuske C.R."/>
            <person name="Schmutz J."/>
            <person name="Larimer F."/>
            <person name="Land M."/>
            <person name="Hauser L."/>
            <person name="Kyrpides N."/>
            <person name="Lykidis A."/>
            <person name="Mesbah N.M."/>
            <person name="Wiegel J."/>
        </authorList>
    </citation>
    <scope>NUCLEOTIDE SEQUENCE [LARGE SCALE GENOMIC DNA]</scope>
    <source>
        <strain evidence="4">ATCC BAA-1301 / DSM 18059 / JW/NM-WN-LF</strain>
    </source>
</reference>
<keyword evidence="1" id="KW-0732">Signal</keyword>
<sequence length="281" mass="31987">MFITMIISMLIIFSSPLKASCEDNFIERFEKREEVMEVHFPDVKNGEVSIIRLPKSDKVFVIDTGSPEENKTIVDYLEEIDVNTIDALIITNPYSNYIGGAPKIIDRFDVKKTIDSGTALKTNYFRKYLTAATKETDFHIARRGDELYQSEIAKLEIIYPEKILFNDPRENSLVLHLQYGQINFLFTGGLGLKGEQRLNFDQNIDILKIARMGDTSGTSGMFLESIEPEVGVILGGSDNKRNLPKQELLEKLDEKNIHIERTGQSGTIIFRTNGQKINWNL</sequence>
<evidence type="ECO:0000259" key="2">
    <source>
        <dbReference type="Pfam" id="PF00753"/>
    </source>
</evidence>
<dbReference type="KEGG" id="nth:Nther_1600"/>
<dbReference type="PANTHER" id="PTHR30619">
    <property type="entry name" value="DNA INTERNALIZATION/COMPETENCE PROTEIN COMEC/REC2"/>
    <property type="match status" value="1"/>
</dbReference>
<dbReference type="GO" id="GO:0016787">
    <property type="term" value="F:hydrolase activity"/>
    <property type="evidence" value="ECO:0007669"/>
    <property type="project" value="UniProtKB-KW"/>
</dbReference>
<dbReference type="Pfam" id="PF00753">
    <property type="entry name" value="Lactamase_B"/>
    <property type="match status" value="1"/>
</dbReference>
<accession>B2A4J7</accession>
<dbReference type="PANTHER" id="PTHR30619:SF1">
    <property type="entry name" value="RECOMBINATION PROTEIN 2"/>
    <property type="match status" value="1"/>
</dbReference>
<evidence type="ECO:0000313" key="3">
    <source>
        <dbReference type="EMBL" id="ACB85174.1"/>
    </source>
</evidence>
<feature type="domain" description="Metallo-beta-lactamase" evidence="2">
    <location>
        <begin position="49"/>
        <end position="233"/>
    </location>
</feature>
<dbReference type="InterPro" id="IPR052159">
    <property type="entry name" value="Competence_DNA_uptake"/>
</dbReference>
<protein>
    <submittedName>
        <fullName evidence="3">Hydrolase of metallo-beta-lactamase fold</fullName>
    </submittedName>
</protein>
<dbReference type="SUPFAM" id="SSF56281">
    <property type="entry name" value="Metallo-hydrolase/oxidoreductase"/>
    <property type="match status" value="1"/>
</dbReference>
<dbReference type="eggNOG" id="COG2333">
    <property type="taxonomic scope" value="Bacteria"/>
</dbReference>
<evidence type="ECO:0000313" key="4">
    <source>
        <dbReference type="Proteomes" id="UP000001683"/>
    </source>
</evidence>
<name>B2A4J7_NATTJ</name>
<proteinExistence type="predicted"/>
<keyword evidence="4" id="KW-1185">Reference proteome</keyword>
<reference evidence="3 4" key="2">
    <citation type="journal article" date="2011" name="J. Bacteriol.">
        <title>Complete genome sequence of the anaerobic, halophilic alkalithermophile Natranaerobius thermophilus JW/NM-WN-LF.</title>
        <authorList>
            <person name="Zhao B."/>
            <person name="Mesbah N.M."/>
            <person name="Dalin E."/>
            <person name="Goodwin L."/>
            <person name="Nolan M."/>
            <person name="Pitluck S."/>
            <person name="Chertkov O."/>
            <person name="Brettin T.S."/>
            <person name="Han J."/>
            <person name="Larimer F.W."/>
            <person name="Land M.L."/>
            <person name="Hauser L."/>
            <person name="Kyrpides N."/>
            <person name="Wiegel J."/>
        </authorList>
    </citation>
    <scope>NUCLEOTIDE SEQUENCE [LARGE SCALE GENOMIC DNA]</scope>
    <source>
        <strain evidence="4">ATCC BAA-1301 / DSM 18059 / JW/NM-WN-LF</strain>
    </source>
</reference>